<dbReference type="EMBL" id="UXAV01000020">
    <property type="protein sequence ID" value="VDC21586.1"/>
    <property type="molecule type" value="Genomic_DNA"/>
</dbReference>
<dbReference type="InterPro" id="IPR003838">
    <property type="entry name" value="ABC3_permease_C"/>
</dbReference>
<evidence type="ECO:0000313" key="8">
    <source>
        <dbReference type="EMBL" id="VDC21586.1"/>
    </source>
</evidence>
<dbReference type="Proteomes" id="UP000270468">
    <property type="component" value="Unassembled WGS sequence"/>
</dbReference>
<evidence type="ECO:0000256" key="6">
    <source>
        <dbReference type="PIRNR" id="PIRNR018968"/>
    </source>
</evidence>
<feature type="transmembrane region" description="Helical" evidence="6">
    <location>
        <begin position="20"/>
        <end position="39"/>
    </location>
</feature>
<dbReference type="InterPro" id="IPR027022">
    <property type="entry name" value="ABC_permease_BceB-typ"/>
</dbReference>
<dbReference type="RefSeq" id="WP_124069035.1">
    <property type="nucleotide sequence ID" value="NZ_CBCRXF010000007.1"/>
</dbReference>
<dbReference type="Pfam" id="PF02687">
    <property type="entry name" value="FtsX"/>
    <property type="match status" value="2"/>
</dbReference>
<keyword evidence="4 6" id="KW-1133">Transmembrane helix</keyword>
<protein>
    <submittedName>
        <fullName evidence="8">ABC transporter permease protein YxdM</fullName>
    </submittedName>
</protein>
<feature type="transmembrane region" description="Helical" evidence="6">
    <location>
        <begin position="228"/>
        <end position="248"/>
    </location>
</feature>
<dbReference type="PANTHER" id="PTHR46795:SF3">
    <property type="entry name" value="ABC TRANSPORTER PERMEASE"/>
    <property type="match status" value="1"/>
</dbReference>
<sequence length="654" mass="74602">MSLLDLSWRNVQRNFRLYSIYLFSMITGVIIHFTFSSLMYNKDILNALENKENFQLGVIIASVVVFLFIIFFILYANSFFMKQRKKEFGMYLLFGMSERQIATMVFIETLFLGAISLVSGILIGGLLSKFFGMLLMNLMQYDNVISFAFPIQAIGSTILLFILLIVIISIQSYLNVRRVQLIELFHAKEKMEKPIPSSRILALFAIFLLGMAFLLISRGRASVVWQDYANVSMIAVTIGIIGGTYLFFRQFTGWLLQMVSRSKKFNEGNTVLWTSSLRFSVRSNTLNLTFISLFSAVIIILVGFVSINYAVQFEAAGRNLPNDIAFESLDEQTNEDIEKIIINSDHRIIYHEIIEGLSGKPATDMGIAFENPEYYTEDIFLLPEKQYNYIVTLRGHDQQIDLQGKEVVALSQGMDLPGRFTADKQPEFTVTTSEETTFQLVERKDYALLGWASDPAKSMTIKSAVLIISDEAYQDLNNATSTKSFEIYHIEDAKNAEALSEQVHAVVSKTPGAYYSSFADVYSVQIESSSLLLFAAAFLAVIALFALGSVIYFKQLREATEGQRQYAILRKIGVDQREMKSVIRKQLLFIFLPPLILGVLHSWFILKYYMLDTLQDYPQLTNIIWGILIAYFLIYFLFYLSSTSVYYKIVNQKN</sequence>
<dbReference type="PIRSF" id="PIRSF018968">
    <property type="entry name" value="ABC_permease_BceB"/>
    <property type="match status" value="1"/>
</dbReference>
<gene>
    <name evidence="8" type="primary">yxdM_1</name>
    <name evidence="8" type="ORF">FILTAD_00590</name>
</gene>
<dbReference type="OrthoDB" id="1705903at2"/>
<feature type="domain" description="ABC3 transporter permease C-terminal" evidence="7">
    <location>
        <begin position="538"/>
        <end position="648"/>
    </location>
</feature>
<feature type="transmembrane region" description="Helical" evidence="6">
    <location>
        <begin position="59"/>
        <end position="80"/>
    </location>
</feature>
<dbReference type="GO" id="GO:0055085">
    <property type="term" value="P:transmembrane transport"/>
    <property type="evidence" value="ECO:0007669"/>
    <property type="project" value="UniProtKB-UniRule"/>
</dbReference>
<feature type="domain" description="ABC3 transporter permease C-terminal" evidence="7">
    <location>
        <begin position="59"/>
        <end position="179"/>
    </location>
</feature>
<reference evidence="8 9" key="1">
    <citation type="submission" date="2018-11" db="EMBL/GenBank/DDBJ databases">
        <authorList>
            <person name="Criscuolo A."/>
        </authorList>
    </citation>
    <scope>NUCLEOTIDE SEQUENCE [LARGE SCALE GENOMIC DNA]</scope>
    <source>
        <strain evidence="8">ATB-66</strain>
    </source>
</reference>
<evidence type="ECO:0000313" key="9">
    <source>
        <dbReference type="Proteomes" id="UP000270468"/>
    </source>
</evidence>
<dbReference type="GO" id="GO:0005886">
    <property type="term" value="C:plasma membrane"/>
    <property type="evidence" value="ECO:0007669"/>
    <property type="project" value="UniProtKB-SubCell"/>
</dbReference>
<keyword evidence="3 6" id="KW-0812">Transmembrane</keyword>
<dbReference type="InterPro" id="IPR052536">
    <property type="entry name" value="ABC-4_Integral_Memb_Prot"/>
</dbReference>
<feature type="transmembrane region" description="Helical" evidence="6">
    <location>
        <begin position="288"/>
        <end position="311"/>
    </location>
</feature>
<keyword evidence="2 6" id="KW-1003">Cell membrane</keyword>
<comment type="similarity">
    <text evidence="6">Belongs to the ABC-4 integral membrane protein family.</text>
</comment>
<evidence type="ECO:0000256" key="1">
    <source>
        <dbReference type="ARBA" id="ARBA00004651"/>
    </source>
</evidence>
<feature type="transmembrane region" description="Helical" evidence="6">
    <location>
        <begin position="587"/>
        <end position="611"/>
    </location>
</feature>
<feature type="transmembrane region" description="Helical" evidence="6">
    <location>
        <begin position="197"/>
        <end position="216"/>
    </location>
</feature>
<dbReference type="AlphaFoldDB" id="A0A3P5WSK0"/>
<keyword evidence="6" id="KW-0813">Transport</keyword>
<feature type="transmembrane region" description="Helical" evidence="6">
    <location>
        <begin position="531"/>
        <end position="553"/>
    </location>
</feature>
<keyword evidence="9" id="KW-1185">Reference proteome</keyword>
<evidence type="ECO:0000256" key="4">
    <source>
        <dbReference type="ARBA" id="ARBA00022989"/>
    </source>
</evidence>
<evidence type="ECO:0000256" key="2">
    <source>
        <dbReference type="ARBA" id="ARBA00022475"/>
    </source>
</evidence>
<feature type="transmembrane region" description="Helical" evidence="6">
    <location>
        <begin position="101"/>
        <end position="127"/>
    </location>
</feature>
<feature type="transmembrane region" description="Helical" evidence="6">
    <location>
        <begin position="147"/>
        <end position="176"/>
    </location>
</feature>
<evidence type="ECO:0000256" key="5">
    <source>
        <dbReference type="ARBA" id="ARBA00023136"/>
    </source>
</evidence>
<accession>A0A3P5WSK0</accession>
<organism evidence="8 9">
    <name type="scientific">Filibacter tadaridae</name>
    <dbReference type="NCBI Taxonomy" id="2483811"/>
    <lineage>
        <taxon>Bacteria</taxon>
        <taxon>Bacillati</taxon>
        <taxon>Bacillota</taxon>
        <taxon>Bacilli</taxon>
        <taxon>Bacillales</taxon>
        <taxon>Caryophanaceae</taxon>
        <taxon>Filibacter</taxon>
    </lineage>
</organism>
<keyword evidence="5 6" id="KW-0472">Membrane</keyword>
<evidence type="ECO:0000256" key="3">
    <source>
        <dbReference type="ARBA" id="ARBA00022692"/>
    </source>
</evidence>
<comment type="subcellular location">
    <subcellularLocation>
        <location evidence="1 6">Cell membrane</location>
        <topology evidence="1 6">Multi-pass membrane protein</topology>
    </subcellularLocation>
</comment>
<dbReference type="PANTHER" id="PTHR46795">
    <property type="entry name" value="ABC TRANSPORTER PERMEASE-RELATED-RELATED"/>
    <property type="match status" value="1"/>
</dbReference>
<feature type="transmembrane region" description="Helical" evidence="6">
    <location>
        <begin position="623"/>
        <end position="647"/>
    </location>
</feature>
<proteinExistence type="inferred from homology"/>
<name>A0A3P5WSK0_9BACL</name>
<evidence type="ECO:0000259" key="7">
    <source>
        <dbReference type="Pfam" id="PF02687"/>
    </source>
</evidence>